<sequence length="49" mass="5346">MVSGARPVSSGRWLTFVAMIMESRLPREAIQLPMMASDSPPLLPGTQCE</sequence>
<evidence type="ECO:0000313" key="1">
    <source>
        <dbReference type="EMBL" id="CAB5006190.1"/>
    </source>
</evidence>
<organism evidence="1">
    <name type="scientific">freshwater metagenome</name>
    <dbReference type="NCBI Taxonomy" id="449393"/>
    <lineage>
        <taxon>unclassified sequences</taxon>
        <taxon>metagenomes</taxon>
        <taxon>ecological metagenomes</taxon>
    </lineage>
</organism>
<proteinExistence type="predicted"/>
<dbReference type="EMBL" id="CAFBPD010000095">
    <property type="protein sequence ID" value="CAB5006190.1"/>
    <property type="molecule type" value="Genomic_DNA"/>
</dbReference>
<gene>
    <name evidence="1" type="ORF">UFOPK4061_00639</name>
</gene>
<reference evidence="1" key="1">
    <citation type="submission" date="2020-05" db="EMBL/GenBank/DDBJ databases">
        <authorList>
            <person name="Chiriac C."/>
            <person name="Salcher M."/>
            <person name="Ghai R."/>
            <person name="Kavagutti S V."/>
        </authorList>
    </citation>
    <scope>NUCLEOTIDE SEQUENCE</scope>
</reference>
<protein>
    <submittedName>
        <fullName evidence="1">Unannotated protein</fullName>
    </submittedName>
</protein>
<accession>A0A6J7PKS4</accession>
<dbReference type="AlphaFoldDB" id="A0A6J7PKS4"/>
<name>A0A6J7PKS4_9ZZZZ</name>